<evidence type="ECO:0008006" key="5">
    <source>
        <dbReference type="Google" id="ProtNLM"/>
    </source>
</evidence>
<evidence type="ECO:0000256" key="1">
    <source>
        <dbReference type="SAM" id="MobiDB-lite"/>
    </source>
</evidence>
<dbReference type="AlphaFoldDB" id="A0AAV0T9E6"/>
<gene>
    <name evidence="3" type="ORF">HBR001_LOCUS1755</name>
</gene>
<feature type="compositionally biased region" description="Low complexity" evidence="1">
    <location>
        <begin position="210"/>
        <end position="227"/>
    </location>
</feature>
<accession>A0AAV0T9E6</accession>
<feature type="transmembrane region" description="Helical" evidence="2">
    <location>
        <begin position="12"/>
        <end position="33"/>
    </location>
</feature>
<evidence type="ECO:0000313" key="4">
    <source>
        <dbReference type="Proteomes" id="UP001162031"/>
    </source>
</evidence>
<dbReference type="EMBL" id="CANTFL010000174">
    <property type="protein sequence ID" value="CAI5717109.1"/>
    <property type="molecule type" value="Genomic_DNA"/>
</dbReference>
<keyword evidence="2" id="KW-0472">Membrane</keyword>
<sequence length="239" mass="26041">MNDPNTRPYRAPWLAVYVVLGASVLGNLLRTAYCSARDVRELYPHFSFQELLVEELAMHQTWLPLLRVHVSTLHLLGAYAAALAAKQWGVLPRGGALVADLFSGRWLCCPLFETVFALLPFAGAEPDVPELISDDEASAIDADGGDGVGADIAPCPVDVDACNRALAKLVQVKLQHADQTIPRPDDWLVFDPVQEKLVLQKDTACVKDASSLSSSSLSKHSHSSGSKVDLLREQASWRQ</sequence>
<protein>
    <recommendedName>
        <fullName evidence="5">Rhomboid-like protein</fullName>
    </recommendedName>
</protein>
<reference evidence="3" key="1">
    <citation type="submission" date="2022-12" db="EMBL/GenBank/DDBJ databases">
        <authorList>
            <person name="Webb A."/>
        </authorList>
    </citation>
    <scope>NUCLEOTIDE SEQUENCE</scope>
    <source>
        <strain evidence="3">Hp1</strain>
    </source>
</reference>
<organism evidence="3 4">
    <name type="scientific">Hyaloperonospora brassicae</name>
    <name type="common">Brassica downy mildew</name>
    <name type="synonym">Peronospora brassicae</name>
    <dbReference type="NCBI Taxonomy" id="162125"/>
    <lineage>
        <taxon>Eukaryota</taxon>
        <taxon>Sar</taxon>
        <taxon>Stramenopiles</taxon>
        <taxon>Oomycota</taxon>
        <taxon>Peronosporomycetes</taxon>
        <taxon>Peronosporales</taxon>
        <taxon>Peronosporaceae</taxon>
        <taxon>Hyaloperonospora</taxon>
    </lineage>
</organism>
<keyword evidence="2" id="KW-1133">Transmembrane helix</keyword>
<proteinExistence type="predicted"/>
<evidence type="ECO:0000313" key="3">
    <source>
        <dbReference type="EMBL" id="CAI5717109.1"/>
    </source>
</evidence>
<evidence type="ECO:0000256" key="2">
    <source>
        <dbReference type="SAM" id="Phobius"/>
    </source>
</evidence>
<keyword evidence="2" id="KW-0812">Transmembrane</keyword>
<feature type="region of interest" description="Disordered" evidence="1">
    <location>
        <begin position="210"/>
        <end position="239"/>
    </location>
</feature>
<keyword evidence="4" id="KW-1185">Reference proteome</keyword>
<dbReference type="Proteomes" id="UP001162031">
    <property type="component" value="Unassembled WGS sequence"/>
</dbReference>
<name>A0AAV0T9E6_HYABA</name>
<comment type="caution">
    <text evidence="3">The sequence shown here is derived from an EMBL/GenBank/DDBJ whole genome shotgun (WGS) entry which is preliminary data.</text>
</comment>